<dbReference type="EMBL" id="JANBPK010000706">
    <property type="protein sequence ID" value="KAJ2935053.1"/>
    <property type="molecule type" value="Genomic_DNA"/>
</dbReference>
<keyword evidence="2" id="KW-1185">Reference proteome</keyword>
<comment type="caution">
    <text evidence="1">The sequence shown here is derived from an EMBL/GenBank/DDBJ whole genome shotgun (WGS) entry which is preliminary data.</text>
</comment>
<evidence type="ECO:0000313" key="2">
    <source>
        <dbReference type="Proteomes" id="UP001140091"/>
    </source>
</evidence>
<evidence type="ECO:0008006" key="3">
    <source>
        <dbReference type="Google" id="ProtNLM"/>
    </source>
</evidence>
<dbReference type="SUPFAM" id="SSF54637">
    <property type="entry name" value="Thioesterase/thiol ester dehydrase-isomerase"/>
    <property type="match status" value="1"/>
</dbReference>
<accession>A0A9W8JJU4</accession>
<dbReference type="InterPro" id="IPR029069">
    <property type="entry name" value="HotDog_dom_sf"/>
</dbReference>
<protein>
    <recommendedName>
        <fullName evidence="3">Thioesterase domain-containing protein</fullName>
    </recommendedName>
</protein>
<sequence>MSSSPAVDISSIAGNASDNTKEVLSSVHRIFANRTGNDNAGPVFGEAIQKRLEVTEVSVNPKAEEPQRLEGKVVLETIVEEDMLNGGGIIHGGCSAFLIDVGDRIRIVNQTITVGARAHSVRTEIWNVTHHRLVSSGTHIKMQPSTPKANL</sequence>
<dbReference type="Gene3D" id="3.10.129.10">
    <property type="entry name" value="Hotdog Thioesterase"/>
    <property type="match status" value="2"/>
</dbReference>
<gene>
    <name evidence="1" type="ORF">H1R20_g2006</name>
</gene>
<dbReference type="OrthoDB" id="2831072at2759"/>
<name>A0A9W8JJU4_9AGAR</name>
<feature type="non-terminal residue" evidence="1">
    <location>
        <position position="151"/>
    </location>
</feature>
<organism evidence="1 2">
    <name type="scientific">Candolleomyces eurysporus</name>
    <dbReference type="NCBI Taxonomy" id="2828524"/>
    <lineage>
        <taxon>Eukaryota</taxon>
        <taxon>Fungi</taxon>
        <taxon>Dikarya</taxon>
        <taxon>Basidiomycota</taxon>
        <taxon>Agaricomycotina</taxon>
        <taxon>Agaricomycetes</taxon>
        <taxon>Agaricomycetidae</taxon>
        <taxon>Agaricales</taxon>
        <taxon>Agaricineae</taxon>
        <taxon>Psathyrellaceae</taxon>
        <taxon>Candolleomyces</taxon>
    </lineage>
</organism>
<reference evidence="1" key="1">
    <citation type="submission" date="2022-06" db="EMBL/GenBank/DDBJ databases">
        <title>Genome Sequence of Candolleomyces eurysporus.</title>
        <authorList>
            <person name="Buettner E."/>
        </authorList>
    </citation>
    <scope>NUCLEOTIDE SEQUENCE</scope>
    <source>
        <strain evidence="1">VTCC 930004</strain>
    </source>
</reference>
<dbReference type="AlphaFoldDB" id="A0A9W8JJU4"/>
<evidence type="ECO:0000313" key="1">
    <source>
        <dbReference type="EMBL" id="KAJ2935053.1"/>
    </source>
</evidence>
<dbReference type="Proteomes" id="UP001140091">
    <property type="component" value="Unassembled WGS sequence"/>
</dbReference>
<proteinExistence type="predicted"/>